<reference evidence="1" key="1">
    <citation type="submission" date="2022-02" db="EMBL/GenBank/DDBJ databases">
        <title>Plant Genome Project.</title>
        <authorList>
            <person name="Zhang R.-G."/>
        </authorList>
    </citation>
    <scope>NUCLEOTIDE SEQUENCE</scope>
    <source>
        <strain evidence="1">AT1</strain>
    </source>
</reference>
<dbReference type="EMBL" id="CM046395">
    <property type="protein sequence ID" value="KAI8540939.1"/>
    <property type="molecule type" value="Genomic_DNA"/>
</dbReference>
<sequence>MASSSLVQDVCAIQHGGKPEWLELFLQRTFFGSCAIHEPPKNRLNNYCIDCNLSACGHCIDVGSHAEHKVLKLYRHVYKDVVPLNEMRKHIDCSNIQAYRCNKQLVIALNPLPHSGSLTSEEAACDTCKRVLLHPNANRYCCIACKVQAFSIKTNEMEPPFLAIHSPPPPELKAKRPRKGVPHRAPLP</sequence>
<keyword evidence="2" id="KW-1185">Reference proteome</keyword>
<evidence type="ECO:0000313" key="2">
    <source>
        <dbReference type="Proteomes" id="UP001062846"/>
    </source>
</evidence>
<comment type="caution">
    <text evidence="1">The sequence shown here is derived from an EMBL/GenBank/DDBJ whole genome shotgun (WGS) entry which is preliminary data.</text>
</comment>
<accession>A0ACC0MK40</accession>
<organism evidence="1 2">
    <name type="scientific">Rhododendron molle</name>
    <name type="common">Chinese azalea</name>
    <name type="synonym">Azalea mollis</name>
    <dbReference type="NCBI Taxonomy" id="49168"/>
    <lineage>
        <taxon>Eukaryota</taxon>
        <taxon>Viridiplantae</taxon>
        <taxon>Streptophyta</taxon>
        <taxon>Embryophyta</taxon>
        <taxon>Tracheophyta</taxon>
        <taxon>Spermatophyta</taxon>
        <taxon>Magnoliopsida</taxon>
        <taxon>eudicotyledons</taxon>
        <taxon>Gunneridae</taxon>
        <taxon>Pentapetalae</taxon>
        <taxon>asterids</taxon>
        <taxon>Ericales</taxon>
        <taxon>Ericaceae</taxon>
        <taxon>Ericoideae</taxon>
        <taxon>Rhodoreae</taxon>
        <taxon>Rhododendron</taxon>
    </lineage>
</organism>
<evidence type="ECO:0000313" key="1">
    <source>
        <dbReference type="EMBL" id="KAI8540939.1"/>
    </source>
</evidence>
<protein>
    <submittedName>
        <fullName evidence="1">Uncharacterized protein</fullName>
    </submittedName>
</protein>
<proteinExistence type="predicted"/>
<name>A0ACC0MK40_RHOML</name>
<dbReference type="Proteomes" id="UP001062846">
    <property type="component" value="Chromosome 8"/>
</dbReference>
<gene>
    <name evidence="1" type="ORF">RHMOL_Rhmol08G0023800</name>
</gene>